<reference evidence="5 6" key="1">
    <citation type="submission" date="2015-06" db="EMBL/GenBank/DDBJ databases">
        <title>Genome sequence of Mycobacterium conceptionense strain MLE.</title>
        <authorList>
            <person name="Greninger A.L."/>
            <person name="Cunningham G."/>
            <person name="Chiu C.Y."/>
            <person name="Miller S."/>
        </authorList>
    </citation>
    <scope>NUCLEOTIDE SEQUENCE [LARGE SCALE GENOMIC DNA]</scope>
    <source>
        <strain evidence="5 6">MLE</strain>
    </source>
</reference>
<dbReference type="PROSITE" id="PS50949">
    <property type="entry name" value="HTH_GNTR"/>
    <property type="match status" value="1"/>
</dbReference>
<feature type="domain" description="HTH gntR-type" evidence="4">
    <location>
        <begin position="8"/>
        <end position="75"/>
    </location>
</feature>
<dbReference type="SUPFAM" id="SSF48008">
    <property type="entry name" value="GntR ligand-binding domain-like"/>
    <property type="match status" value="1"/>
</dbReference>
<dbReference type="OrthoDB" id="8664638at2"/>
<dbReference type="PANTHER" id="PTHR43537:SF24">
    <property type="entry name" value="GLUCONATE OPERON TRANSCRIPTIONAL REPRESSOR"/>
    <property type="match status" value="1"/>
</dbReference>
<dbReference type="SMART" id="SM00345">
    <property type="entry name" value="HTH_GNTR"/>
    <property type="match status" value="1"/>
</dbReference>
<dbReference type="InterPro" id="IPR008920">
    <property type="entry name" value="TF_FadR/GntR_C"/>
</dbReference>
<dbReference type="InterPro" id="IPR036390">
    <property type="entry name" value="WH_DNA-bd_sf"/>
</dbReference>
<evidence type="ECO:0000259" key="4">
    <source>
        <dbReference type="PROSITE" id="PS50949"/>
    </source>
</evidence>
<keyword evidence="3" id="KW-0804">Transcription</keyword>
<dbReference type="InterPro" id="IPR036388">
    <property type="entry name" value="WH-like_DNA-bd_sf"/>
</dbReference>
<protein>
    <recommendedName>
        <fullName evidence="4">HTH gntR-type domain-containing protein</fullName>
    </recommendedName>
</protein>
<accession>A0A0J8U123</accession>
<keyword evidence="2" id="KW-0238">DNA-binding</keyword>
<dbReference type="Gene3D" id="1.20.120.530">
    <property type="entry name" value="GntR ligand-binding domain-like"/>
    <property type="match status" value="1"/>
</dbReference>
<gene>
    <name evidence="5" type="ORF">ACT17_31375</name>
</gene>
<dbReference type="Pfam" id="PF00392">
    <property type="entry name" value="GntR"/>
    <property type="match status" value="1"/>
</dbReference>
<dbReference type="InterPro" id="IPR000524">
    <property type="entry name" value="Tscrpt_reg_HTH_GntR"/>
</dbReference>
<sequence>MGPVSTGQARSLWVYDEIKKMIINGELRPGDDLRERDLAEMLGVSRVPVREALPMLERAGLAQLSPRRSARVTEITESDINGHFEVRTALEPLAARLAAQRVSYGGDPAALQAALADAHDAMLRHDDQAFHDSNSLLHLEIERLAVNPLLDEVMTLLRERKARLNAIDPGGHAQDRHQEHAILVDAIADGNVRLAEASALTHVELGHSRITRALHERENRLRIADPRSTTA</sequence>
<dbReference type="SMART" id="SM00895">
    <property type="entry name" value="FCD"/>
    <property type="match status" value="1"/>
</dbReference>
<dbReference type="EMBL" id="LFOD01000054">
    <property type="protein sequence ID" value="KMV14200.1"/>
    <property type="molecule type" value="Genomic_DNA"/>
</dbReference>
<keyword evidence="1" id="KW-0805">Transcription regulation</keyword>
<dbReference type="Gene3D" id="1.10.10.10">
    <property type="entry name" value="Winged helix-like DNA-binding domain superfamily/Winged helix DNA-binding domain"/>
    <property type="match status" value="1"/>
</dbReference>
<dbReference type="GO" id="GO:0003677">
    <property type="term" value="F:DNA binding"/>
    <property type="evidence" value="ECO:0007669"/>
    <property type="project" value="UniProtKB-KW"/>
</dbReference>
<dbReference type="Pfam" id="PF07729">
    <property type="entry name" value="FCD"/>
    <property type="match status" value="1"/>
</dbReference>
<proteinExistence type="predicted"/>
<dbReference type="PRINTS" id="PR00035">
    <property type="entry name" value="HTHGNTR"/>
</dbReference>
<organism evidence="5 6">
    <name type="scientific">Mycolicibacterium conceptionense</name>
    <dbReference type="NCBI Taxonomy" id="451644"/>
    <lineage>
        <taxon>Bacteria</taxon>
        <taxon>Bacillati</taxon>
        <taxon>Actinomycetota</taxon>
        <taxon>Actinomycetes</taxon>
        <taxon>Mycobacteriales</taxon>
        <taxon>Mycobacteriaceae</taxon>
        <taxon>Mycolicibacterium</taxon>
    </lineage>
</organism>
<evidence type="ECO:0000313" key="6">
    <source>
        <dbReference type="Proteomes" id="UP000037594"/>
    </source>
</evidence>
<dbReference type="CDD" id="cd07377">
    <property type="entry name" value="WHTH_GntR"/>
    <property type="match status" value="1"/>
</dbReference>
<dbReference type="PATRIC" id="fig|451644.5.peg.6437"/>
<dbReference type="Proteomes" id="UP000037594">
    <property type="component" value="Unassembled WGS sequence"/>
</dbReference>
<dbReference type="SUPFAM" id="SSF46785">
    <property type="entry name" value="Winged helix' DNA-binding domain"/>
    <property type="match status" value="1"/>
</dbReference>
<name>A0A0J8U123_9MYCO</name>
<dbReference type="InterPro" id="IPR011711">
    <property type="entry name" value="GntR_C"/>
</dbReference>
<dbReference type="GO" id="GO:0003700">
    <property type="term" value="F:DNA-binding transcription factor activity"/>
    <property type="evidence" value="ECO:0007669"/>
    <property type="project" value="InterPro"/>
</dbReference>
<dbReference type="PANTHER" id="PTHR43537">
    <property type="entry name" value="TRANSCRIPTIONAL REGULATOR, GNTR FAMILY"/>
    <property type="match status" value="1"/>
</dbReference>
<dbReference type="AlphaFoldDB" id="A0A0J8U123"/>
<comment type="caution">
    <text evidence="5">The sequence shown here is derived from an EMBL/GenBank/DDBJ whole genome shotgun (WGS) entry which is preliminary data.</text>
</comment>
<evidence type="ECO:0000256" key="1">
    <source>
        <dbReference type="ARBA" id="ARBA00023015"/>
    </source>
</evidence>
<evidence type="ECO:0000313" key="5">
    <source>
        <dbReference type="EMBL" id="KMV14200.1"/>
    </source>
</evidence>
<evidence type="ECO:0000256" key="2">
    <source>
        <dbReference type="ARBA" id="ARBA00023125"/>
    </source>
</evidence>
<evidence type="ECO:0000256" key="3">
    <source>
        <dbReference type="ARBA" id="ARBA00023163"/>
    </source>
</evidence>